<keyword evidence="1" id="KW-1133">Transmembrane helix</keyword>
<evidence type="ECO:0000256" key="1">
    <source>
        <dbReference type="SAM" id="Phobius"/>
    </source>
</evidence>
<feature type="transmembrane region" description="Helical" evidence="1">
    <location>
        <begin position="36"/>
        <end position="55"/>
    </location>
</feature>
<name>A0ABY4PZY2_9ACTN</name>
<accession>A0ABY4PZY2</accession>
<dbReference type="EMBL" id="CP097289">
    <property type="protein sequence ID" value="UQT58829.1"/>
    <property type="molecule type" value="Genomic_DNA"/>
</dbReference>
<feature type="transmembrane region" description="Helical" evidence="1">
    <location>
        <begin position="6"/>
        <end position="24"/>
    </location>
</feature>
<dbReference type="RefSeq" id="WP_249590192.1">
    <property type="nucleotide sequence ID" value="NZ_BAAAQL010000011.1"/>
</dbReference>
<gene>
    <name evidence="2" type="ORF">M4V62_29325</name>
</gene>
<dbReference type="Proteomes" id="UP000829992">
    <property type="component" value="Chromosome"/>
</dbReference>
<keyword evidence="3" id="KW-1185">Reference proteome</keyword>
<protein>
    <submittedName>
        <fullName evidence="2">Uncharacterized protein</fullName>
    </submittedName>
</protein>
<proteinExistence type="predicted"/>
<keyword evidence="1" id="KW-0812">Transmembrane</keyword>
<organism evidence="2 3">
    <name type="scientific">Streptomyces durmitorensis</name>
    <dbReference type="NCBI Taxonomy" id="319947"/>
    <lineage>
        <taxon>Bacteria</taxon>
        <taxon>Bacillati</taxon>
        <taxon>Actinomycetota</taxon>
        <taxon>Actinomycetes</taxon>
        <taxon>Kitasatosporales</taxon>
        <taxon>Streptomycetaceae</taxon>
        <taxon>Streptomyces</taxon>
    </lineage>
</organism>
<reference evidence="2 3" key="1">
    <citation type="submission" date="2022-05" db="EMBL/GenBank/DDBJ databases">
        <authorList>
            <person name="Zhou X."/>
            <person name="Li K."/>
            <person name="Man Y."/>
        </authorList>
    </citation>
    <scope>NUCLEOTIDE SEQUENCE [LARGE SCALE GENOMIC DNA]</scope>
    <source>
        <strain evidence="2 3">MS405</strain>
    </source>
</reference>
<evidence type="ECO:0000313" key="2">
    <source>
        <dbReference type="EMBL" id="UQT58829.1"/>
    </source>
</evidence>
<keyword evidence="1" id="KW-0472">Membrane</keyword>
<sequence>MSSAWLIYSGALVVLLSAVLMMFMGRPVTPAWRDTTSMACGVITFAVVCALALLIGAPAQVAVSGACFWMAGAITGTNAVRGRIGSPG</sequence>
<evidence type="ECO:0000313" key="3">
    <source>
        <dbReference type="Proteomes" id="UP000829992"/>
    </source>
</evidence>